<dbReference type="InterPro" id="IPR036038">
    <property type="entry name" value="Aminotransferase-like"/>
</dbReference>
<dbReference type="EMBL" id="LRDH01000024">
    <property type="protein sequence ID" value="PPV17459.1"/>
    <property type="molecule type" value="Genomic_DNA"/>
</dbReference>
<dbReference type="SUPFAM" id="SSF56752">
    <property type="entry name" value="D-aminoacid aminotransferase-like PLP-dependent enzymes"/>
    <property type="match status" value="1"/>
</dbReference>
<proteinExistence type="inferred from homology"/>
<dbReference type="FunFam" id="3.20.10.10:FF:000002">
    <property type="entry name" value="D-alanine aminotransferase"/>
    <property type="match status" value="1"/>
</dbReference>
<evidence type="ECO:0000256" key="2">
    <source>
        <dbReference type="ARBA" id="ARBA00009320"/>
    </source>
</evidence>
<reference evidence="4 5" key="1">
    <citation type="submission" date="2016-01" db="EMBL/GenBank/DDBJ databases">
        <title>Characterization of the Clostridium difficile lineages that are prevalent in Hong Kong and China.</title>
        <authorList>
            <person name="Kwok J.S.-L."/>
            <person name="Lam W.-Y."/>
            <person name="Ip M."/>
            <person name="Chan T.-F."/>
            <person name="Hawkey P.M."/>
            <person name="Tsui S.K.-W."/>
        </authorList>
    </citation>
    <scope>NUCLEOTIDE SEQUENCE [LARGE SCALE GENOMIC DNA]</scope>
    <source>
        <strain evidence="4 5">300064</strain>
    </source>
</reference>
<dbReference type="PANTHER" id="PTHR42743">
    <property type="entry name" value="AMINO-ACID AMINOTRANSFERASE"/>
    <property type="match status" value="1"/>
</dbReference>
<dbReference type="RefSeq" id="WP_024040666.1">
    <property type="nucleotide sequence ID" value="NZ_CAKODI010000001.1"/>
</dbReference>
<dbReference type="GO" id="GO:0016829">
    <property type="term" value="F:lyase activity"/>
    <property type="evidence" value="ECO:0007669"/>
    <property type="project" value="UniProtKB-KW"/>
</dbReference>
<keyword evidence="4" id="KW-0456">Lyase</keyword>
<dbReference type="Proteomes" id="UP000238081">
    <property type="component" value="Unassembled WGS sequence"/>
</dbReference>
<keyword evidence="3" id="KW-0663">Pyridoxal phosphate</keyword>
<comment type="caution">
    <text evidence="4">The sequence shown here is derived from an EMBL/GenBank/DDBJ whole genome shotgun (WGS) entry which is preliminary data.</text>
</comment>
<dbReference type="GO" id="GO:0005829">
    <property type="term" value="C:cytosol"/>
    <property type="evidence" value="ECO:0007669"/>
    <property type="project" value="TreeGrafter"/>
</dbReference>
<evidence type="ECO:0000256" key="1">
    <source>
        <dbReference type="ARBA" id="ARBA00001933"/>
    </source>
</evidence>
<organism evidence="4 5">
    <name type="scientific">Clostridium butyricum</name>
    <dbReference type="NCBI Taxonomy" id="1492"/>
    <lineage>
        <taxon>Bacteria</taxon>
        <taxon>Bacillati</taxon>
        <taxon>Bacillota</taxon>
        <taxon>Clostridia</taxon>
        <taxon>Eubacteriales</taxon>
        <taxon>Clostridiaceae</taxon>
        <taxon>Clostridium</taxon>
    </lineage>
</organism>
<evidence type="ECO:0000256" key="3">
    <source>
        <dbReference type="ARBA" id="ARBA00022898"/>
    </source>
</evidence>
<name>A0A0A6SH37_CLOBU</name>
<comment type="cofactor">
    <cofactor evidence="1">
        <name>pyridoxal 5'-phosphate</name>
        <dbReference type="ChEBI" id="CHEBI:597326"/>
    </cofactor>
</comment>
<gene>
    <name evidence="4" type="ORF">AWN73_08045</name>
</gene>
<dbReference type="PANTHER" id="PTHR42743:SF11">
    <property type="entry name" value="AMINODEOXYCHORISMATE LYASE"/>
    <property type="match status" value="1"/>
</dbReference>
<dbReference type="CDD" id="cd00449">
    <property type="entry name" value="PLPDE_IV"/>
    <property type="match status" value="1"/>
</dbReference>
<protein>
    <submittedName>
        <fullName evidence="4">4-amino-4-deoxychorismate lyase</fullName>
    </submittedName>
</protein>
<dbReference type="InterPro" id="IPR050571">
    <property type="entry name" value="Class-IV_PLP-Dep_Aminotrnsfr"/>
</dbReference>
<comment type="similarity">
    <text evidence="2">Belongs to the class-IV pyridoxal-phosphate-dependent aminotransferase family.</text>
</comment>
<evidence type="ECO:0000313" key="5">
    <source>
        <dbReference type="Proteomes" id="UP000238081"/>
    </source>
</evidence>
<dbReference type="AlphaFoldDB" id="A0A0A6SH37"/>
<accession>A0A0A6SH37</accession>
<dbReference type="GO" id="GO:0008652">
    <property type="term" value="P:amino acid biosynthetic process"/>
    <property type="evidence" value="ECO:0007669"/>
    <property type="project" value="UniProtKB-ARBA"/>
</dbReference>
<dbReference type="InterPro" id="IPR001544">
    <property type="entry name" value="Aminotrans_IV"/>
</dbReference>
<evidence type="ECO:0000313" key="4">
    <source>
        <dbReference type="EMBL" id="PPV17459.1"/>
    </source>
</evidence>
<dbReference type="InterPro" id="IPR043131">
    <property type="entry name" value="BCAT-like_N"/>
</dbReference>
<dbReference type="InterPro" id="IPR043132">
    <property type="entry name" value="BCAT-like_C"/>
</dbReference>
<dbReference type="Gene3D" id="3.30.470.10">
    <property type="match status" value="1"/>
</dbReference>
<dbReference type="Gene3D" id="3.20.10.10">
    <property type="entry name" value="D-amino Acid Aminotransferase, subunit A, domain 2"/>
    <property type="match status" value="1"/>
</dbReference>
<dbReference type="GO" id="GO:0046394">
    <property type="term" value="P:carboxylic acid biosynthetic process"/>
    <property type="evidence" value="ECO:0007669"/>
    <property type="project" value="UniProtKB-ARBA"/>
</dbReference>
<dbReference type="Pfam" id="PF01063">
    <property type="entry name" value="Aminotran_4"/>
    <property type="match status" value="1"/>
</dbReference>
<sequence>MDIIFDEGYSFGLGIFETISVVDNHLVLLDYHLDRLSEGSNFLGINLNVTKEKIQDYIINNPMENGVLKIIASEKNTIFQCRENNYTDDKYKKGFTIKISSVVRNESSPFTYIKSLNYGDNIIEKRKATKKGYDEPVFLNMKGQLTEGATTNIFFVSNNQIVTPKLSCGLLNGTIRKYILDKYDVVEKYIYPYEVSTFDEMFVTNSLMGIMPVYKFEEHIFKSRKKSDYILSEYLKTKTCL</sequence>